<keyword evidence="5 6" id="KW-0560">Oxidoreductase</keyword>
<dbReference type="InterPro" id="IPR000960">
    <property type="entry name" value="Flavin_mOase"/>
</dbReference>
<dbReference type="EC" id="1.-.-.-" evidence="6"/>
<evidence type="ECO:0000313" key="8">
    <source>
        <dbReference type="Proteomes" id="UP000019116"/>
    </source>
</evidence>
<name>A0A3B6SQ88_WHEAT</name>
<evidence type="ECO:0000256" key="1">
    <source>
        <dbReference type="ARBA" id="ARBA00009183"/>
    </source>
</evidence>
<accession>A0A3B6SQ88</accession>
<protein>
    <recommendedName>
        <fullName evidence="6">Flavin-containing monooxygenase</fullName>
        <ecNumber evidence="6">1.-.-.-</ecNumber>
    </recommendedName>
</protein>
<dbReference type="PIRSF" id="PIRSF000332">
    <property type="entry name" value="FMO"/>
    <property type="match status" value="1"/>
</dbReference>
<keyword evidence="3 6" id="KW-0274">FAD</keyword>
<evidence type="ECO:0000256" key="3">
    <source>
        <dbReference type="ARBA" id="ARBA00022827"/>
    </source>
</evidence>
<evidence type="ECO:0000256" key="2">
    <source>
        <dbReference type="ARBA" id="ARBA00022630"/>
    </source>
</evidence>
<sequence length="533" mass="59705">MENKSVAIIGAGVSGLAACKHLLERGCRPVVFEADTVVGGVWAHTPDCTRLQTERTMYQYTDFPWPDSVTEEFPNNRQVAAYLNAYARRFGVLECIRFGHRVAGMEYVGVAEEEVAAWDEWAGCADAFGSGNGKWRLTVADAQGQVQVKTKELALLEISLLVHTADFVILCIGRFSNVPNIPKLPPGKGPEAFDGKVIHSMDYSKMGSQKAKEMVKGKRVTVIGYGHSALDIANECASLNGTEKPCTMVVRTKQWVLPDFYAWGIDISKLYLTRFGELLIHKPGEGLFLSLLATILTPLKLMFSKFAESYYSITMKKHDMVPDHSFFEGMVGCWVELAPKDHYKNLEEGSILVEKSKTFSFCKEGVLVEGESTLVKSDIVIFGTGFNGDQNIKSMFTSKYFQSILSGSTSMTLSLYRDCVHPNIPQLAVIGYSESYANLHTSELRAKWLAHFMDGGFRLPSIKAMHRDVLEWEKFMKRYAHGGFHAFCIGLLNNWYKDNLCRDMGCNPRRKNGIFAELFEVYGPSDYIDLHPK</sequence>
<evidence type="ECO:0000256" key="6">
    <source>
        <dbReference type="RuleBase" id="RU361177"/>
    </source>
</evidence>
<evidence type="ECO:0000256" key="5">
    <source>
        <dbReference type="ARBA" id="ARBA00023002"/>
    </source>
</evidence>
<dbReference type="PANTHER" id="PTHR23023">
    <property type="entry name" value="DIMETHYLANILINE MONOOXYGENASE"/>
    <property type="match status" value="1"/>
</dbReference>
<keyword evidence="4" id="KW-0521">NADP</keyword>
<dbReference type="GO" id="GO:0050660">
    <property type="term" value="F:flavin adenine dinucleotide binding"/>
    <property type="evidence" value="ECO:0007669"/>
    <property type="project" value="InterPro"/>
</dbReference>
<keyword evidence="6" id="KW-0503">Monooxygenase</keyword>
<dbReference type="GO" id="GO:0004497">
    <property type="term" value="F:monooxygenase activity"/>
    <property type="evidence" value="ECO:0000318"/>
    <property type="project" value="GO_Central"/>
</dbReference>
<evidence type="ECO:0000256" key="4">
    <source>
        <dbReference type="ARBA" id="ARBA00022857"/>
    </source>
</evidence>
<dbReference type="Gramene" id="TraesCS7B02G476100.1">
    <property type="protein sequence ID" value="TraesCS7B02G476100.1"/>
    <property type="gene ID" value="TraesCS7B02G476100"/>
</dbReference>
<dbReference type="SMR" id="A0A3B6SQ88"/>
<dbReference type="AlphaFoldDB" id="A0A3B6SQ88"/>
<evidence type="ECO:0000313" key="7">
    <source>
        <dbReference type="EnsemblPlants" id="TraesCS7B02G476100.1"/>
    </source>
</evidence>
<dbReference type="EnsemblPlants" id="TraesCS7B02G476100.1">
    <property type="protein sequence ID" value="TraesCS7B02G476100.1"/>
    <property type="gene ID" value="TraesCS7B02G476100"/>
</dbReference>
<dbReference type="InterPro" id="IPR050346">
    <property type="entry name" value="FMO-like"/>
</dbReference>
<dbReference type="Gene3D" id="3.50.50.60">
    <property type="entry name" value="FAD/NAD(P)-binding domain"/>
    <property type="match status" value="2"/>
</dbReference>
<dbReference type="InterPro" id="IPR036188">
    <property type="entry name" value="FAD/NAD-bd_sf"/>
</dbReference>
<organism evidence="7">
    <name type="scientific">Triticum aestivum</name>
    <name type="common">Wheat</name>
    <dbReference type="NCBI Taxonomy" id="4565"/>
    <lineage>
        <taxon>Eukaryota</taxon>
        <taxon>Viridiplantae</taxon>
        <taxon>Streptophyta</taxon>
        <taxon>Embryophyta</taxon>
        <taxon>Tracheophyta</taxon>
        <taxon>Spermatophyta</taxon>
        <taxon>Magnoliopsida</taxon>
        <taxon>Liliopsida</taxon>
        <taxon>Poales</taxon>
        <taxon>Poaceae</taxon>
        <taxon>BOP clade</taxon>
        <taxon>Pooideae</taxon>
        <taxon>Triticodae</taxon>
        <taxon>Triticeae</taxon>
        <taxon>Triticinae</taxon>
        <taxon>Triticum</taxon>
    </lineage>
</organism>
<dbReference type="FunFam" id="3.50.50.60:FF:000169">
    <property type="entry name" value="Flavin-containing monooxygenase"/>
    <property type="match status" value="1"/>
</dbReference>
<dbReference type="FunFam" id="3.50.50.60:FF:000170">
    <property type="entry name" value="Flavin-containing monooxygenase"/>
    <property type="match status" value="1"/>
</dbReference>
<dbReference type="SUPFAM" id="SSF51905">
    <property type="entry name" value="FAD/NAD(P)-binding domain"/>
    <property type="match status" value="2"/>
</dbReference>
<dbReference type="PRINTS" id="PR00419">
    <property type="entry name" value="ADXRDTASE"/>
</dbReference>
<dbReference type="PaxDb" id="4565-Traes_4AL_DF6F2E533.1"/>
<dbReference type="Gramene" id="TraesCS7B03G1279500.1">
    <property type="protein sequence ID" value="TraesCS7B03G1279500.1.CDS"/>
    <property type="gene ID" value="TraesCS7B03G1279500"/>
</dbReference>
<dbReference type="Pfam" id="PF00743">
    <property type="entry name" value="FMO-like"/>
    <property type="match status" value="2"/>
</dbReference>
<comment type="similarity">
    <text evidence="1 6">Belongs to the FMO family.</text>
</comment>
<dbReference type="PROSITE" id="PS51257">
    <property type="entry name" value="PROKAR_LIPOPROTEIN"/>
    <property type="match status" value="1"/>
</dbReference>
<comment type="cofactor">
    <cofactor evidence="6">
        <name>FAD</name>
        <dbReference type="ChEBI" id="CHEBI:57692"/>
    </cofactor>
</comment>
<dbReference type="InterPro" id="IPR020946">
    <property type="entry name" value="Flavin_mOase-like"/>
</dbReference>
<dbReference type="STRING" id="4565.A0A3B6SQ88"/>
<reference evidence="7" key="1">
    <citation type="submission" date="2018-08" db="EMBL/GenBank/DDBJ databases">
        <authorList>
            <person name="Rossello M."/>
        </authorList>
    </citation>
    <scope>NUCLEOTIDE SEQUENCE [LARGE SCALE GENOMIC DNA]</scope>
    <source>
        <strain evidence="7">cv. Chinese Spring</strain>
    </source>
</reference>
<dbReference type="GO" id="GO:0050661">
    <property type="term" value="F:NADP binding"/>
    <property type="evidence" value="ECO:0007669"/>
    <property type="project" value="InterPro"/>
</dbReference>
<dbReference type="Proteomes" id="UP000019116">
    <property type="component" value="Chromosome 7B"/>
</dbReference>
<reference evidence="7" key="2">
    <citation type="submission" date="2018-10" db="UniProtKB">
        <authorList>
            <consortium name="EnsemblPlants"/>
        </authorList>
    </citation>
    <scope>IDENTIFICATION</scope>
</reference>
<dbReference type="GO" id="GO:0004499">
    <property type="term" value="F:N,N-dimethylaniline monooxygenase activity"/>
    <property type="evidence" value="ECO:0007669"/>
    <property type="project" value="InterPro"/>
</dbReference>
<proteinExistence type="inferred from homology"/>
<keyword evidence="8" id="KW-1185">Reference proteome</keyword>
<keyword evidence="2 6" id="KW-0285">Flavoprotein</keyword>
<dbReference type="OMA" id="YGPNDYI"/>